<gene>
    <name evidence="2" type="ORF">RchiOBHm_Chr5g0073961</name>
</gene>
<dbReference type="GO" id="GO:0016787">
    <property type="term" value="F:hydrolase activity"/>
    <property type="evidence" value="ECO:0007669"/>
    <property type="project" value="UniProtKB-KW"/>
</dbReference>
<reference evidence="2 3" key="1">
    <citation type="journal article" date="2018" name="Nat. Genet.">
        <title>The Rosa genome provides new insights in the design of modern roses.</title>
        <authorList>
            <person name="Bendahmane M."/>
        </authorList>
    </citation>
    <scope>NUCLEOTIDE SEQUENCE [LARGE SCALE GENOMIC DNA]</scope>
    <source>
        <strain evidence="3">cv. Old Blush</strain>
    </source>
</reference>
<sequence>MSVFLVLLVPRTLVSFRIKSQIIVLDNGQVVEQGPHDVLLSKAGRYAQLWGQQNNTIDALDATIDTNEVNELLFRSIILIAIEY</sequence>
<name>A0A2P6QL27_ROSCH</name>
<comment type="caution">
    <text evidence="2">The sequence shown here is derived from an EMBL/GenBank/DDBJ whole genome shotgun (WGS) entry which is preliminary data.</text>
</comment>
<protein>
    <submittedName>
        <fullName evidence="2">Putative P-loop containing nucleoside triphosphate hydrolase</fullName>
    </submittedName>
</protein>
<dbReference type="EMBL" id="PDCK01000043">
    <property type="protein sequence ID" value="PRQ34881.1"/>
    <property type="molecule type" value="Genomic_DNA"/>
</dbReference>
<accession>A0A2P6QL27</accession>
<dbReference type="SUPFAM" id="SSF52540">
    <property type="entry name" value="P-loop containing nucleoside triphosphate hydrolases"/>
    <property type="match status" value="1"/>
</dbReference>
<keyword evidence="3" id="KW-1185">Reference proteome</keyword>
<dbReference type="Proteomes" id="UP000238479">
    <property type="component" value="Chromosome 5"/>
</dbReference>
<dbReference type="Gene3D" id="3.40.50.300">
    <property type="entry name" value="P-loop containing nucleotide triphosphate hydrolases"/>
    <property type="match status" value="1"/>
</dbReference>
<dbReference type="Gramene" id="PRQ34881">
    <property type="protein sequence ID" value="PRQ34881"/>
    <property type="gene ID" value="RchiOBHm_Chr5g0073961"/>
</dbReference>
<proteinExistence type="predicted"/>
<evidence type="ECO:0000313" key="2">
    <source>
        <dbReference type="EMBL" id="PRQ34881.1"/>
    </source>
</evidence>
<feature type="signal peptide" evidence="1">
    <location>
        <begin position="1"/>
        <end position="15"/>
    </location>
</feature>
<feature type="chain" id="PRO_5015110206" evidence="1">
    <location>
        <begin position="16"/>
        <end position="84"/>
    </location>
</feature>
<dbReference type="AlphaFoldDB" id="A0A2P6QL27"/>
<organism evidence="2 3">
    <name type="scientific">Rosa chinensis</name>
    <name type="common">China rose</name>
    <dbReference type="NCBI Taxonomy" id="74649"/>
    <lineage>
        <taxon>Eukaryota</taxon>
        <taxon>Viridiplantae</taxon>
        <taxon>Streptophyta</taxon>
        <taxon>Embryophyta</taxon>
        <taxon>Tracheophyta</taxon>
        <taxon>Spermatophyta</taxon>
        <taxon>Magnoliopsida</taxon>
        <taxon>eudicotyledons</taxon>
        <taxon>Gunneridae</taxon>
        <taxon>Pentapetalae</taxon>
        <taxon>rosids</taxon>
        <taxon>fabids</taxon>
        <taxon>Rosales</taxon>
        <taxon>Rosaceae</taxon>
        <taxon>Rosoideae</taxon>
        <taxon>Rosoideae incertae sedis</taxon>
        <taxon>Rosa</taxon>
    </lineage>
</organism>
<keyword evidence="1" id="KW-0732">Signal</keyword>
<keyword evidence="2" id="KW-0378">Hydrolase</keyword>
<evidence type="ECO:0000256" key="1">
    <source>
        <dbReference type="SAM" id="SignalP"/>
    </source>
</evidence>
<dbReference type="STRING" id="74649.A0A2P6QL27"/>
<dbReference type="InterPro" id="IPR027417">
    <property type="entry name" value="P-loop_NTPase"/>
</dbReference>
<evidence type="ECO:0000313" key="3">
    <source>
        <dbReference type="Proteomes" id="UP000238479"/>
    </source>
</evidence>